<proteinExistence type="predicted"/>
<dbReference type="AlphaFoldDB" id="A0A7W4JSM9"/>
<dbReference type="RefSeq" id="WP_183119288.1">
    <property type="nucleotide sequence ID" value="NZ_JABEQF010000005.1"/>
</dbReference>
<feature type="signal peptide" evidence="1">
    <location>
        <begin position="1"/>
        <end position="28"/>
    </location>
</feature>
<comment type="caution">
    <text evidence="2">The sequence shown here is derived from an EMBL/GenBank/DDBJ whole genome shotgun (WGS) entry which is preliminary data.</text>
</comment>
<evidence type="ECO:0000256" key="1">
    <source>
        <dbReference type="SAM" id="SignalP"/>
    </source>
</evidence>
<feature type="chain" id="PRO_5031063568" evidence="1">
    <location>
        <begin position="29"/>
        <end position="117"/>
    </location>
</feature>
<dbReference type="EMBL" id="JABEQF010000005">
    <property type="protein sequence ID" value="MBB2190173.1"/>
    <property type="molecule type" value="Genomic_DNA"/>
</dbReference>
<protein>
    <submittedName>
        <fullName evidence="2">Uncharacterized protein</fullName>
    </submittedName>
</protein>
<gene>
    <name evidence="2" type="ORF">HLH34_09345</name>
</gene>
<name>A0A7W4JSM9_9PROT</name>
<sequence>MTAHIATTRLTGLLILAASMAIACPAAAHRHHHREHTVYGNIAGYSTVIDPHGAQYQSDDAFCQTDATMAATPTATFTPTGGSQRVRIKHAYAACMESRGAWQRDPAAVSPAGPPPS</sequence>
<keyword evidence="3" id="KW-1185">Reference proteome</keyword>
<accession>A0A7W4JSM9</accession>
<reference evidence="2 3" key="1">
    <citation type="submission" date="2020-04" db="EMBL/GenBank/DDBJ databases">
        <title>Description of novel Gluconacetobacter.</title>
        <authorList>
            <person name="Sombolestani A."/>
        </authorList>
    </citation>
    <scope>NUCLEOTIDE SEQUENCE [LARGE SCALE GENOMIC DNA]</scope>
    <source>
        <strain evidence="2 3">LMG 21311</strain>
    </source>
</reference>
<keyword evidence="1" id="KW-0732">Signal</keyword>
<evidence type="ECO:0000313" key="2">
    <source>
        <dbReference type="EMBL" id="MBB2190173.1"/>
    </source>
</evidence>
<evidence type="ECO:0000313" key="3">
    <source>
        <dbReference type="Proteomes" id="UP000555756"/>
    </source>
</evidence>
<organism evidence="2 3">
    <name type="scientific">Gluconacetobacter azotocaptans</name>
    <dbReference type="NCBI Taxonomy" id="142834"/>
    <lineage>
        <taxon>Bacteria</taxon>
        <taxon>Pseudomonadati</taxon>
        <taxon>Pseudomonadota</taxon>
        <taxon>Alphaproteobacteria</taxon>
        <taxon>Acetobacterales</taxon>
        <taxon>Acetobacteraceae</taxon>
        <taxon>Gluconacetobacter</taxon>
    </lineage>
</organism>
<dbReference type="Proteomes" id="UP000555756">
    <property type="component" value="Unassembled WGS sequence"/>
</dbReference>